<gene>
    <name evidence="1" type="ORF">F5544_17485</name>
</gene>
<evidence type="ECO:0000313" key="2">
    <source>
        <dbReference type="Proteomes" id="UP000503540"/>
    </source>
</evidence>
<evidence type="ECO:0000313" key="1">
    <source>
        <dbReference type="EMBL" id="QIS11373.1"/>
    </source>
</evidence>
<dbReference type="Proteomes" id="UP000503540">
    <property type="component" value="Chromosome"/>
</dbReference>
<reference evidence="1 2" key="1">
    <citation type="journal article" date="2019" name="ACS Chem. Biol.">
        <title>Identification and Mobilization of a Cryptic Antibiotic Biosynthesis Gene Locus from a Human-Pathogenic Nocardia Isolate.</title>
        <authorList>
            <person name="Herisse M."/>
            <person name="Ishida K."/>
            <person name="Porter J.L."/>
            <person name="Howden B."/>
            <person name="Hertweck C."/>
            <person name="Stinear T.P."/>
            <person name="Pidot S.J."/>
        </authorList>
    </citation>
    <scope>NUCLEOTIDE SEQUENCE [LARGE SCALE GENOMIC DNA]</scope>
    <source>
        <strain evidence="1 2">AUSMDU00012717</strain>
    </source>
</reference>
<name>A0A6G9YEE8_9NOCA</name>
<dbReference type="KEGG" id="nah:F5544_17485"/>
<dbReference type="RefSeq" id="WP_167474203.1">
    <property type="nucleotide sequence ID" value="NZ_CP046172.1"/>
</dbReference>
<dbReference type="EMBL" id="CP046172">
    <property type="protein sequence ID" value="QIS11373.1"/>
    <property type="molecule type" value="Genomic_DNA"/>
</dbReference>
<protein>
    <submittedName>
        <fullName evidence="1">Uncharacterized protein</fullName>
    </submittedName>
</protein>
<organism evidence="1 2">
    <name type="scientific">Nocardia arthritidis</name>
    <dbReference type="NCBI Taxonomy" id="228602"/>
    <lineage>
        <taxon>Bacteria</taxon>
        <taxon>Bacillati</taxon>
        <taxon>Actinomycetota</taxon>
        <taxon>Actinomycetes</taxon>
        <taxon>Mycobacteriales</taxon>
        <taxon>Nocardiaceae</taxon>
        <taxon>Nocardia</taxon>
    </lineage>
</organism>
<keyword evidence="2" id="KW-1185">Reference proteome</keyword>
<accession>A0A6G9YEE8</accession>
<proteinExistence type="predicted"/>
<sequence>MSEDPDVAQARVLLDALAAQIISLTRAVDVAERNRRPDEARALRVDLHNVRRYIERIHQRFPETVEPRHD</sequence>
<dbReference type="AlphaFoldDB" id="A0A6G9YEE8"/>